<dbReference type="InterPro" id="IPR050291">
    <property type="entry name" value="CDF_Transporter"/>
</dbReference>
<keyword evidence="5 7" id="KW-1133">Transmembrane helix</keyword>
<evidence type="ECO:0000313" key="10">
    <source>
        <dbReference type="EMBL" id="RAZ74689.1"/>
    </source>
</evidence>
<dbReference type="Pfam" id="PF16916">
    <property type="entry name" value="ZT_dimer"/>
    <property type="match status" value="1"/>
</dbReference>
<evidence type="ECO:0000256" key="4">
    <source>
        <dbReference type="ARBA" id="ARBA00022692"/>
    </source>
</evidence>
<feature type="transmembrane region" description="Helical" evidence="7">
    <location>
        <begin position="83"/>
        <end position="103"/>
    </location>
</feature>
<evidence type="ECO:0000256" key="6">
    <source>
        <dbReference type="ARBA" id="ARBA00023136"/>
    </source>
</evidence>
<gene>
    <name evidence="10" type="ORF">DP120_15320</name>
</gene>
<dbReference type="SUPFAM" id="SSF160240">
    <property type="entry name" value="Cation efflux protein cytoplasmic domain-like"/>
    <property type="match status" value="1"/>
</dbReference>
<dbReference type="PANTHER" id="PTHR43840:SF50">
    <property type="entry name" value="MANGANESE EFFLUX SYSTEM PROTEIN MNES"/>
    <property type="match status" value="1"/>
</dbReference>
<dbReference type="Gene3D" id="3.30.70.1350">
    <property type="entry name" value="Cation efflux protein, cytoplasmic domain"/>
    <property type="match status" value="1"/>
</dbReference>
<dbReference type="FunFam" id="1.20.1510.10:FF:000006">
    <property type="entry name" value="Divalent cation efflux transporter"/>
    <property type="match status" value="1"/>
</dbReference>
<keyword evidence="6 7" id="KW-0472">Membrane</keyword>
<dbReference type="Gene3D" id="1.20.1510.10">
    <property type="entry name" value="Cation efflux protein transmembrane domain"/>
    <property type="match status" value="1"/>
</dbReference>
<dbReference type="InterPro" id="IPR058533">
    <property type="entry name" value="Cation_efflux_TM"/>
</dbReference>
<dbReference type="Proteomes" id="UP000251002">
    <property type="component" value="Unassembled WGS sequence"/>
</dbReference>
<dbReference type="AlphaFoldDB" id="A0A365KNH1"/>
<dbReference type="InterPro" id="IPR027469">
    <property type="entry name" value="Cation_efflux_TMD_sf"/>
</dbReference>
<dbReference type="Pfam" id="PF01545">
    <property type="entry name" value="Cation_efflux"/>
    <property type="match status" value="1"/>
</dbReference>
<name>A0A365KNH1_9BACL</name>
<keyword evidence="4 7" id="KW-0812">Transmembrane</keyword>
<dbReference type="GO" id="GO:0008324">
    <property type="term" value="F:monoatomic cation transmembrane transporter activity"/>
    <property type="evidence" value="ECO:0007669"/>
    <property type="project" value="InterPro"/>
</dbReference>
<dbReference type="EMBL" id="QLZR01000007">
    <property type="protein sequence ID" value="RAZ74689.1"/>
    <property type="molecule type" value="Genomic_DNA"/>
</dbReference>
<feature type="transmembrane region" description="Helical" evidence="7">
    <location>
        <begin position="164"/>
        <end position="193"/>
    </location>
</feature>
<evidence type="ECO:0000256" key="5">
    <source>
        <dbReference type="ARBA" id="ARBA00022989"/>
    </source>
</evidence>
<evidence type="ECO:0000259" key="9">
    <source>
        <dbReference type="Pfam" id="PF16916"/>
    </source>
</evidence>
<dbReference type="PANTHER" id="PTHR43840">
    <property type="entry name" value="MITOCHONDRIAL METAL TRANSPORTER 1-RELATED"/>
    <property type="match status" value="1"/>
</dbReference>
<reference evidence="10 11" key="1">
    <citation type="submission" date="2018-06" db="EMBL/GenBank/DDBJ databases">
        <title>The draft genome sequences of strains SCU63 and S1.</title>
        <authorList>
            <person name="Gan L."/>
        </authorList>
    </citation>
    <scope>NUCLEOTIDE SEQUENCE [LARGE SCALE GENOMIC DNA]</scope>
    <source>
        <strain evidence="10 11">SCU63</strain>
    </source>
</reference>
<feature type="transmembrane region" description="Helical" evidence="7">
    <location>
        <begin position="115"/>
        <end position="134"/>
    </location>
</feature>
<dbReference type="InterPro" id="IPR027470">
    <property type="entry name" value="Cation_efflux_CTD"/>
</dbReference>
<organism evidence="10 11">
    <name type="scientific">Planococcus halotolerans</name>
    <dbReference type="NCBI Taxonomy" id="2233542"/>
    <lineage>
        <taxon>Bacteria</taxon>
        <taxon>Bacillati</taxon>
        <taxon>Bacillota</taxon>
        <taxon>Bacilli</taxon>
        <taxon>Bacillales</taxon>
        <taxon>Caryophanaceae</taxon>
        <taxon>Planococcus</taxon>
    </lineage>
</organism>
<comment type="subcellular location">
    <subcellularLocation>
        <location evidence="1">Membrane</location>
        <topology evidence="1">Multi-pass membrane protein</topology>
    </subcellularLocation>
</comment>
<evidence type="ECO:0000256" key="3">
    <source>
        <dbReference type="ARBA" id="ARBA00022448"/>
    </source>
</evidence>
<evidence type="ECO:0000256" key="1">
    <source>
        <dbReference type="ARBA" id="ARBA00004141"/>
    </source>
</evidence>
<dbReference type="InterPro" id="IPR036837">
    <property type="entry name" value="Cation_efflux_CTD_sf"/>
</dbReference>
<feature type="domain" description="Cation efflux protein cytoplasmic" evidence="9">
    <location>
        <begin position="213"/>
        <end position="287"/>
    </location>
</feature>
<comment type="similarity">
    <text evidence="2">Belongs to the cation diffusion facilitator (CDF) transporter (TC 2.A.4) family.</text>
</comment>
<accession>A0A365KNH1</accession>
<dbReference type="GO" id="GO:0016020">
    <property type="term" value="C:membrane"/>
    <property type="evidence" value="ECO:0007669"/>
    <property type="project" value="UniProtKB-SubCell"/>
</dbReference>
<evidence type="ECO:0000256" key="2">
    <source>
        <dbReference type="ARBA" id="ARBA00008114"/>
    </source>
</evidence>
<protein>
    <submittedName>
        <fullName evidence="10">Transporter</fullName>
    </submittedName>
</protein>
<sequence length="300" mass="32728">MELYTNLRRGEKGAWLSIGAYVFLSTLKLVFGFAGSSEALKADGLNNLTDIIASIAVLVGLRISQKPPDENHHYGHLRAETVASLLASFIMAVIGLQVLLGAGRNLFNPTEQTEPSLYTAGIAFFSALVMYGVYRYNLKLSRDINSSAVKAAAYDNRSDALVSIGAGIGILGAILGAPVIDILTAFIVGLIILKTALDIFKESVMTLTDAFNEDEVETLSVIIRKVPGVRKLSDFKGRHHGNVMFVDLTIEVDPLLNVTESHWITEEIERKVKKTKPNCVVLVHIEPDYSDYDDSAQEGD</sequence>
<dbReference type="RefSeq" id="WP_112224539.1">
    <property type="nucleotide sequence ID" value="NZ_CP047673.1"/>
</dbReference>
<dbReference type="InterPro" id="IPR002524">
    <property type="entry name" value="Cation_efflux"/>
</dbReference>
<evidence type="ECO:0000256" key="7">
    <source>
        <dbReference type="SAM" id="Phobius"/>
    </source>
</evidence>
<dbReference type="SUPFAM" id="SSF161111">
    <property type="entry name" value="Cation efflux protein transmembrane domain-like"/>
    <property type="match status" value="1"/>
</dbReference>
<keyword evidence="11" id="KW-1185">Reference proteome</keyword>
<evidence type="ECO:0000259" key="8">
    <source>
        <dbReference type="Pfam" id="PF01545"/>
    </source>
</evidence>
<comment type="caution">
    <text evidence="10">The sequence shown here is derived from an EMBL/GenBank/DDBJ whole genome shotgun (WGS) entry which is preliminary data.</text>
</comment>
<proteinExistence type="inferred from homology"/>
<keyword evidence="3" id="KW-0813">Transport</keyword>
<dbReference type="NCBIfam" id="TIGR01297">
    <property type="entry name" value="CDF"/>
    <property type="match status" value="1"/>
</dbReference>
<feature type="domain" description="Cation efflux protein transmembrane" evidence="8">
    <location>
        <begin position="15"/>
        <end position="207"/>
    </location>
</feature>
<evidence type="ECO:0000313" key="11">
    <source>
        <dbReference type="Proteomes" id="UP000251002"/>
    </source>
</evidence>
<feature type="transmembrane region" description="Helical" evidence="7">
    <location>
        <begin position="14"/>
        <end position="33"/>
    </location>
</feature>